<dbReference type="PANTHER" id="PTHR32315:SF3">
    <property type="entry name" value="ADENINE PHOSPHORIBOSYLTRANSFERASE"/>
    <property type="match status" value="1"/>
</dbReference>
<feature type="domain" description="Phosphoribosyltransferase" evidence="12">
    <location>
        <begin position="36"/>
        <end position="166"/>
    </location>
</feature>
<comment type="subcellular location">
    <subcellularLocation>
        <location evidence="3 11">Cytoplasm</location>
    </subcellularLocation>
</comment>
<dbReference type="NCBIfam" id="TIGR01090">
    <property type="entry name" value="apt"/>
    <property type="match status" value="1"/>
</dbReference>
<dbReference type="EMBL" id="PKHU01000001">
    <property type="protein sequence ID" value="PKZ30067.1"/>
    <property type="molecule type" value="Genomic_DNA"/>
</dbReference>
<evidence type="ECO:0000256" key="4">
    <source>
        <dbReference type="ARBA" id="ARBA00004659"/>
    </source>
</evidence>
<dbReference type="Pfam" id="PF00156">
    <property type="entry name" value="Pribosyltran"/>
    <property type="match status" value="1"/>
</dbReference>
<comment type="subunit">
    <text evidence="11">Homodimer.</text>
</comment>
<evidence type="ECO:0000256" key="11">
    <source>
        <dbReference type="HAMAP-Rule" id="MF_00004"/>
    </source>
</evidence>
<evidence type="ECO:0000256" key="10">
    <source>
        <dbReference type="ARBA" id="ARBA00022726"/>
    </source>
</evidence>
<dbReference type="Proteomes" id="UP000234639">
    <property type="component" value="Unassembled WGS sequence"/>
</dbReference>
<dbReference type="RefSeq" id="WP_101636547.1">
    <property type="nucleotide sequence ID" value="NZ_CACRSK010000001.1"/>
</dbReference>
<dbReference type="GO" id="GO:0002055">
    <property type="term" value="F:adenine binding"/>
    <property type="evidence" value="ECO:0007669"/>
    <property type="project" value="TreeGrafter"/>
</dbReference>
<keyword evidence="10 11" id="KW-0660">Purine salvage</keyword>
<comment type="pathway">
    <text evidence="4 11">Purine metabolism; AMP biosynthesis via salvage pathway; AMP from adenine: step 1/1.</text>
</comment>
<keyword evidence="8 11" id="KW-0328">Glycosyltransferase</keyword>
<gene>
    <name evidence="11 13" type="primary">apt</name>
    <name evidence="13" type="ORF">CYJ41_01100</name>
</gene>
<evidence type="ECO:0000256" key="3">
    <source>
        <dbReference type="ARBA" id="ARBA00004496"/>
    </source>
</evidence>
<comment type="catalytic activity">
    <reaction evidence="1 11">
        <text>AMP + diphosphate = 5-phospho-alpha-D-ribose 1-diphosphate + adenine</text>
        <dbReference type="Rhea" id="RHEA:16609"/>
        <dbReference type="ChEBI" id="CHEBI:16708"/>
        <dbReference type="ChEBI" id="CHEBI:33019"/>
        <dbReference type="ChEBI" id="CHEBI:58017"/>
        <dbReference type="ChEBI" id="CHEBI:456215"/>
        <dbReference type="EC" id="2.4.2.7"/>
    </reaction>
</comment>
<dbReference type="GO" id="GO:0016208">
    <property type="term" value="F:AMP binding"/>
    <property type="evidence" value="ECO:0007669"/>
    <property type="project" value="TreeGrafter"/>
</dbReference>
<comment type="similarity">
    <text evidence="5 11">Belongs to the purine/pyrimidine phosphoribosyltransferase family.</text>
</comment>
<dbReference type="CDD" id="cd06223">
    <property type="entry name" value="PRTases_typeI"/>
    <property type="match status" value="1"/>
</dbReference>
<dbReference type="InterPro" id="IPR005764">
    <property type="entry name" value="Ade_phspho_trans"/>
</dbReference>
<protein>
    <recommendedName>
        <fullName evidence="6 11">Adenine phosphoribosyltransferase</fullName>
        <shortName evidence="11">APRT</shortName>
        <ecNumber evidence="6 11">2.4.2.7</ecNumber>
    </recommendedName>
</protein>
<dbReference type="InterPro" id="IPR029057">
    <property type="entry name" value="PRTase-like"/>
</dbReference>
<keyword evidence="7 11" id="KW-0963">Cytoplasm</keyword>
<evidence type="ECO:0000256" key="8">
    <source>
        <dbReference type="ARBA" id="ARBA00022676"/>
    </source>
</evidence>
<dbReference type="NCBIfam" id="NF002634">
    <property type="entry name" value="PRK02304.1-3"/>
    <property type="match status" value="1"/>
</dbReference>
<evidence type="ECO:0000313" key="13">
    <source>
        <dbReference type="EMBL" id="PKZ30067.1"/>
    </source>
</evidence>
<evidence type="ECO:0000256" key="6">
    <source>
        <dbReference type="ARBA" id="ARBA00011893"/>
    </source>
</evidence>
<dbReference type="GO" id="GO:0006168">
    <property type="term" value="P:adenine salvage"/>
    <property type="evidence" value="ECO:0007669"/>
    <property type="project" value="InterPro"/>
</dbReference>
<evidence type="ECO:0000256" key="2">
    <source>
        <dbReference type="ARBA" id="ARBA00003968"/>
    </source>
</evidence>
<dbReference type="NCBIfam" id="NF002636">
    <property type="entry name" value="PRK02304.1-5"/>
    <property type="match status" value="1"/>
</dbReference>
<accession>A0A2I1NCE6</accession>
<evidence type="ECO:0000313" key="14">
    <source>
        <dbReference type="Proteomes" id="UP000234639"/>
    </source>
</evidence>
<dbReference type="PANTHER" id="PTHR32315">
    <property type="entry name" value="ADENINE PHOSPHORIBOSYLTRANSFERASE"/>
    <property type="match status" value="1"/>
</dbReference>
<organism evidence="13 14">
    <name type="scientific">Campylobacter ureolyticus</name>
    <dbReference type="NCBI Taxonomy" id="827"/>
    <lineage>
        <taxon>Bacteria</taxon>
        <taxon>Pseudomonadati</taxon>
        <taxon>Campylobacterota</taxon>
        <taxon>Epsilonproteobacteria</taxon>
        <taxon>Campylobacterales</taxon>
        <taxon>Campylobacteraceae</taxon>
        <taxon>Campylobacter</taxon>
    </lineage>
</organism>
<comment type="function">
    <text evidence="2 11">Catalyzes a salvage reaction resulting in the formation of AMP, that is energically less costly than de novo synthesis.</text>
</comment>
<dbReference type="AlphaFoldDB" id="A0A2I1NCE6"/>
<dbReference type="Gene3D" id="3.40.50.2020">
    <property type="match status" value="1"/>
</dbReference>
<proteinExistence type="inferred from homology"/>
<keyword evidence="9 11" id="KW-0808">Transferase</keyword>
<dbReference type="InterPro" id="IPR000836">
    <property type="entry name" value="PRTase_dom"/>
</dbReference>
<evidence type="ECO:0000256" key="5">
    <source>
        <dbReference type="ARBA" id="ARBA00008391"/>
    </source>
</evidence>
<sequence length="184" mass="20935">MQNVLTNDEKKYLLNSIRAIKDFPKPGVIFRDITTLLNNKEAFNFLMDHLENRYKSYDLDFISGIESRGFIFGAALSARLRVPFVPIRKPHKLPYITLSQKYSLEYGVDEVEIHIDAFLNKNNAKVLLIDDLIATGGTAKASVELINQTKAKCVEACFLINLKSEFKGSEILKNMTKVYSILEI</sequence>
<evidence type="ECO:0000256" key="9">
    <source>
        <dbReference type="ARBA" id="ARBA00022679"/>
    </source>
</evidence>
<comment type="caution">
    <text evidence="13">The sequence shown here is derived from an EMBL/GenBank/DDBJ whole genome shotgun (WGS) entry which is preliminary data.</text>
</comment>
<dbReference type="InterPro" id="IPR050054">
    <property type="entry name" value="UPRTase/APRTase"/>
</dbReference>
<dbReference type="GO" id="GO:0006166">
    <property type="term" value="P:purine ribonucleoside salvage"/>
    <property type="evidence" value="ECO:0007669"/>
    <property type="project" value="UniProtKB-UniRule"/>
</dbReference>
<dbReference type="UniPathway" id="UPA00588">
    <property type="reaction ID" value="UER00646"/>
</dbReference>
<evidence type="ECO:0000259" key="12">
    <source>
        <dbReference type="Pfam" id="PF00156"/>
    </source>
</evidence>
<dbReference type="GO" id="GO:0044209">
    <property type="term" value="P:AMP salvage"/>
    <property type="evidence" value="ECO:0007669"/>
    <property type="project" value="UniProtKB-UniRule"/>
</dbReference>
<reference evidence="13 14" key="1">
    <citation type="submission" date="2017-12" db="EMBL/GenBank/DDBJ databases">
        <title>Phylogenetic diversity of female urinary microbiome.</title>
        <authorList>
            <person name="Thomas-White K."/>
            <person name="Wolfe A.J."/>
        </authorList>
    </citation>
    <scope>NUCLEOTIDE SEQUENCE [LARGE SCALE GENOMIC DNA]</scope>
    <source>
        <strain evidence="13 14">UMB0112</strain>
    </source>
</reference>
<dbReference type="GO" id="GO:0005737">
    <property type="term" value="C:cytoplasm"/>
    <property type="evidence" value="ECO:0007669"/>
    <property type="project" value="UniProtKB-SubCell"/>
</dbReference>
<dbReference type="EC" id="2.4.2.7" evidence="6 11"/>
<dbReference type="SUPFAM" id="SSF53271">
    <property type="entry name" value="PRTase-like"/>
    <property type="match status" value="1"/>
</dbReference>
<dbReference type="HAMAP" id="MF_00004">
    <property type="entry name" value="Aden_phosphoribosyltr"/>
    <property type="match status" value="1"/>
</dbReference>
<evidence type="ECO:0000256" key="7">
    <source>
        <dbReference type="ARBA" id="ARBA00022490"/>
    </source>
</evidence>
<evidence type="ECO:0000256" key="1">
    <source>
        <dbReference type="ARBA" id="ARBA00000868"/>
    </source>
</evidence>
<name>A0A2I1NCE6_9BACT</name>
<dbReference type="FunFam" id="3.40.50.2020:FF:000021">
    <property type="entry name" value="Adenine phosphoribosyltransferase"/>
    <property type="match status" value="1"/>
</dbReference>
<dbReference type="GO" id="GO:0003999">
    <property type="term" value="F:adenine phosphoribosyltransferase activity"/>
    <property type="evidence" value="ECO:0007669"/>
    <property type="project" value="UniProtKB-UniRule"/>
</dbReference>